<organism evidence="2 3">
    <name type="scientific">Ruminococcus flavefaciens 007c</name>
    <dbReference type="NCBI Taxonomy" id="1341157"/>
    <lineage>
        <taxon>Bacteria</taxon>
        <taxon>Bacillati</taxon>
        <taxon>Bacillota</taxon>
        <taxon>Clostridia</taxon>
        <taxon>Eubacteriales</taxon>
        <taxon>Oscillospiraceae</taxon>
        <taxon>Ruminococcus</taxon>
    </lineage>
</organism>
<name>W7ULS5_RUMFL</name>
<feature type="compositionally biased region" description="Polar residues" evidence="1">
    <location>
        <begin position="75"/>
        <end position="89"/>
    </location>
</feature>
<evidence type="ECO:0000313" key="2">
    <source>
        <dbReference type="EMBL" id="EWM52549.1"/>
    </source>
</evidence>
<gene>
    <name evidence="2" type="ORF">RF007C_08405</name>
</gene>
<feature type="compositionally biased region" description="Low complexity" evidence="1">
    <location>
        <begin position="213"/>
        <end position="225"/>
    </location>
</feature>
<dbReference type="Pfam" id="PF09826">
    <property type="entry name" value="Beta_propel"/>
    <property type="match status" value="1"/>
</dbReference>
<reference evidence="2 3" key="1">
    <citation type="journal article" date="2014" name="PLoS ONE">
        <title>Rumen cellulosomics: divergent fiber-degrading strategies revealed by comparative genome-wide analysis of six ruminococcal strains.</title>
        <authorList>
            <person name="Dassa B."/>
            <person name="Borovok I."/>
            <person name="Ruimy-Israeli V."/>
            <person name="Lamed R."/>
            <person name="Flint H.J."/>
            <person name="Duncan S.H."/>
            <person name="Henrissat B."/>
            <person name="Coutinho P."/>
            <person name="Morrison M."/>
            <person name="Mosoni P."/>
            <person name="Yeoman C.J."/>
            <person name="White B.A."/>
            <person name="Bayer E.A."/>
        </authorList>
    </citation>
    <scope>NUCLEOTIDE SEQUENCE [LARGE SCALE GENOMIC DNA]</scope>
    <source>
        <strain evidence="2 3">007c</strain>
    </source>
</reference>
<proteinExistence type="predicted"/>
<accession>W7ULS5</accession>
<evidence type="ECO:0000313" key="3">
    <source>
        <dbReference type="Proteomes" id="UP000019365"/>
    </source>
</evidence>
<dbReference type="Proteomes" id="UP000019365">
    <property type="component" value="Unassembled WGS sequence"/>
</dbReference>
<dbReference type="AlphaFoldDB" id="W7ULS5"/>
<comment type="caution">
    <text evidence="2">The sequence shown here is derived from an EMBL/GenBank/DDBJ whole genome shotgun (WGS) entry which is preliminary data.</text>
</comment>
<feature type="region of interest" description="Disordered" evidence="1">
    <location>
        <begin position="1"/>
        <end position="22"/>
    </location>
</feature>
<sequence length="812" mass="90622">MNNDDKLREQLNSEPVPERLKPENIKKMLDEKAPQKKRNGIAVTNRIAAAAAACAVIGGTAAYGLNNGKFDKESTSGFNENVSKGTTSAADEESGNEVLRKQQSYMSGAKDYDQVYTLFEKASKKAEKERRKSTKGFFGINNKKYAVEDTVSAITDEEGGYVEEADEAKNYVQAPTVAAEEMNGFKSDNINNEPNIPEIEPQPADDPAEDPTESVTVTEEPTTAEPETEPDQEKDPEYSDTYHQEQDVLESDIVKTDGKHIYYLSNMLENGYNYVPKLRIADVKDGKFTASRSIDIIDAVEDNAGSELTAEDMYIYNDMIAVICSCDSGMKYYDINDSDSRYYERRTVVAFYSTGDDPQLIDVYQQDGSFSDVRISPDGYMLLITNTSTVRFDEIKRSSNTNRYVPSCGIGGCYDVVEPEDILLPEDGFGSTEWLSYSVIGSLDLNESGAPKAHDIKTLAGYSGSIYCSADNLYTAAEKYDGSNTTDITRISIKGGDIVPEAGCNINGSVKDQFSMSEYDGYFRVAATYTAVEKDYHKYSDEQSGIEDFLDRVFTNRGDGYYTYRSMKTDSRVYVLNMDMELVGKVEGLGEDEQLRSASFSGNMAYVVTFRQTDPLYAVDLSDPASPQVLDEFKINGFSTYMQSWGDGLLFGFGQDADDNGRLTGLRMTMFDNSDPNNLKAADVYTWNNDYGDDTNVSVFYSSDAVSQRKCLLIAPEKNLIGVPLYIEKNDFDPYSDGYGYTSYTQYQFFSFEDGKFVHKGDISAENDFDDYRIDRGFNRALYIGDYVYALSGNKFVAADINTIEITDELEF</sequence>
<feature type="compositionally biased region" description="Basic and acidic residues" evidence="1">
    <location>
        <begin position="231"/>
        <end position="243"/>
    </location>
</feature>
<dbReference type="eggNOG" id="COG4880">
    <property type="taxonomic scope" value="Bacteria"/>
</dbReference>
<keyword evidence="3" id="KW-1185">Reference proteome</keyword>
<dbReference type="PATRIC" id="fig|1341157.4.peg.2924"/>
<dbReference type="RefSeq" id="WP_037301051.1">
    <property type="nucleotide sequence ID" value="NZ_ATAX01000035.1"/>
</dbReference>
<feature type="compositionally biased region" description="Low complexity" evidence="1">
    <location>
        <begin position="189"/>
        <end position="202"/>
    </location>
</feature>
<dbReference type="InterPro" id="IPR019198">
    <property type="entry name" value="Beta_propeller_containing"/>
</dbReference>
<evidence type="ECO:0000256" key="1">
    <source>
        <dbReference type="SAM" id="MobiDB-lite"/>
    </source>
</evidence>
<dbReference type="EMBL" id="ATAX01000035">
    <property type="protein sequence ID" value="EWM52549.1"/>
    <property type="molecule type" value="Genomic_DNA"/>
</dbReference>
<feature type="region of interest" description="Disordered" evidence="1">
    <location>
        <begin position="70"/>
        <end position="101"/>
    </location>
</feature>
<feature type="region of interest" description="Disordered" evidence="1">
    <location>
        <begin position="185"/>
        <end position="243"/>
    </location>
</feature>
<dbReference type="OrthoDB" id="9778998at2"/>
<protein>
    <recommendedName>
        <fullName evidence="4">Beta propeller domain-containing protein</fullName>
    </recommendedName>
</protein>
<dbReference type="SUPFAM" id="SSF50993">
    <property type="entry name" value="Peptidase/esterase 'gauge' domain"/>
    <property type="match status" value="1"/>
</dbReference>
<evidence type="ECO:0008006" key="4">
    <source>
        <dbReference type="Google" id="ProtNLM"/>
    </source>
</evidence>